<dbReference type="Proteomes" id="UP001139260">
    <property type="component" value="Unassembled WGS sequence"/>
</dbReference>
<accession>A0A9X1XN02</accession>
<organism evidence="1 2">
    <name type="scientific">Flavobacterium pygoscelis</name>
    <dbReference type="NCBI Taxonomy" id="2893176"/>
    <lineage>
        <taxon>Bacteria</taxon>
        <taxon>Pseudomonadati</taxon>
        <taxon>Bacteroidota</taxon>
        <taxon>Flavobacteriia</taxon>
        <taxon>Flavobacteriales</taxon>
        <taxon>Flavobacteriaceae</taxon>
        <taxon>Flavobacterium</taxon>
    </lineage>
</organism>
<dbReference type="AlphaFoldDB" id="A0A9X1XN02"/>
<proteinExistence type="predicted"/>
<reference evidence="1" key="1">
    <citation type="submission" date="2022-04" db="EMBL/GenBank/DDBJ databases">
        <title>Flavobacterium pygoscelis sp. nov. isolated from Chinstrap chick (Pygoscelis antarcticus).</title>
        <authorList>
            <person name="Irgang R."/>
            <person name="Poblete-Morales M."/>
            <person name="Avendano-Herrera R."/>
        </authorList>
    </citation>
    <scope>NUCLEOTIDE SEQUENCE</scope>
    <source>
        <strain evidence="1">I-SCBP12n</strain>
    </source>
</reference>
<gene>
    <name evidence="1" type="ORF">MW871_00040</name>
</gene>
<evidence type="ECO:0000313" key="2">
    <source>
        <dbReference type="Proteomes" id="UP001139260"/>
    </source>
</evidence>
<evidence type="ECO:0008006" key="3">
    <source>
        <dbReference type="Google" id="ProtNLM"/>
    </source>
</evidence>
<name>A0A9X1XN02_9FLAO</name>
<comment type="caution">
    <text evidence="1">The sequence shown here is derived from an EMBL/GenBank/DDBJ whole genome shotgun (WGS) entry which is preliminary data.</text>
</comment>
<dbReference type="Gene3D" id="2.160.20.80">
    <property type="entry name" value="E3 ubiquitin-protein ligase SopA"/>
    <property type="match status" value="1"/>
</dbReference>
<sequence length="369" mass="43267">MKSEELISAIEKGETKFKNIEFNVLCIIRLHYMIELNSLEFENCTFRSVTIANIKSHRSELNFHACTFHDKVLIRNCHIKKLQFSFIKKLKEIEIRNGSFDTITISSHDIPINGNITIDSLIKNDLYCSNLFLETGNLNLFYNRNKDHELDLKTFFFDSKIDRINFQSYKFGSISNFENLKINDSFFMNCNFEKITFPNTDFGKTTSFENCNFNSEAKFLKCKNLEKTHLKISKCTFAESAHFNESEFNHLEISHTSFEKKVSFDSINVNSIKLNQVTFAHGAYFDEMKINKVLDKSYLKDKSKILEWKRTLGAIKQELQKAENKIDFNRFKAYELEAHYQELDWKWKSGFIDKSILYSTKISTGYGNS</sequence>
<protein>
    <recommendedName>
        <fullName evidence="3">Pentapeptide repeat-containing protein</fullName>
    </recommendedName>
</protein>
<dbReference type="RefSeq" id="WP_248427160.1">
    <property type="nucleotide sequence ID" value="NZ_JALNUB010000001.1"/>
</dbReference>
<dbReference type="EMBL" id="JALNUB010000001">
    <property type="protein sequence ID" value="MCK8140270.1"/>
    <property type="molecule type" value="Genomic_DNA"/>
</dbReference>
<keyword evidence="2" id="KW-1185">Reference proteome</keyword>
<evidence type="ECO:0000313" key="1">
    <source>
        <dbReference type="EMBL" id="MCK8140270.1"/>
    </source>
</evidence>